<evidence type="ECO:0000256" key="3">
    <source>
        <dbReference type="ARBA" id="ARBA00023242"/>
    </source>
</evidence>
<feature type="compositionally biased region" description="Basic and acidic residues" evidence="9">
    <location>
        <begin position="280"/>
        <end position="300"/>
    </location>
</feature>
<evidence type="ECO:0000313" key="12">
    <source>
        <dbReference type="Proteomes" id="UP000694425"/>
    </source>
</evidence>
<evidence type="ECO:0000256" key="4">
    <source>
        <dbReference type="ARBA" id="ARBA00056213"/>
    </source>
</evidence>
<keyword evidence="1" id="KW-0158">Chromosome</keyword>
<protein>
    <recommendedName>
        <fullName evidence="5">Histone H1.8</fullName>
    </recommendedName>
    <alternativeName>
        <fullName evidence="8">Histone H1oo</fullName>
    </alternativeName>
    <alternativeName>
        <fullName evidence="6">Oocyte-specific histone H1</fullName>
    </alternativeName>
    <alternativeName>
        <fullName evidence="7">Oocyte-specific linker histone H1</fullName>
    </alternativeName>
</protein>
<dbReference type="CDD" id="cd00073">
    <property type="entry name" value="H15"/>
    <property type="match status" value="1"/>
</dbReference>
<dbReference type="GO" id="GO:0006334">
    <property type="term" value="P:nucleosome assembly"/>
    <property type="evidence" value="ECO:0007669"/>
    <property type="project" value="InterPro"/>
</dbReference>
<dbReference type="PROSITE" id="PS51504">
    <property type="entry name" value="H15"/>
    <property type="match status" value="1"/>
</dbReference>
<evidence type="ECO:0000256" key="5">
    <source>
        <dbReference type="ARBA" id="ARBA00073462"/>
    </source>
</evidence>
<evidence type="ECO:0000313" key="11">
    <source>
        <dbReference type="Ensembl" id="ENSNVIP00000012215.1"/>
    </source>
</evidence>
<dbReference type="InterPro" id="IPR036390">
    <property type="entry name" value="WH_DNA-bd_sf"/>
</dbReference>
<dbReference type="InterPro" id="IPR005818">
    <property type="entry name" value="Histone_H1/H5_H15"/>
</dbReference>
<evidence type="ECO:0000259" key="10">
    <source>
        <dbReference type="PROSITE" id="PS51504"/>
    </source>
</evidence>
<dbReference type="GO" id="GO:0000786">
    <property type="term" value="C:nucleosome"/>
    <property type="evidence" value="ECO:0007669"/>
    <property type="project" value="InterPro"/>
</dbReference>
<evidence type="ECO:0000256" key="9">
    <source>
        <dbReference type="SAM" id="MobiDB-lite"/>
    </source>
</evidence>
<evidence type="ECO:0000256" key="1">
    <source>
        <dbReference type="ARBA" id="ARBA00022454"/>
    </source>
</evidence>
<name>A0A8C7AQ44_NEOVI</name>
<sequence length="352" mass="37497">MAPGSFASSDISTSSVSSAGPRSVGPKWGSGHQVTCHCLPAGPSRSTIRGPRRHPPVLRMVLEALQAGEQRRGTSVAAIKLYILQKYPTADSLRFKHLLKQALATGVHRGLLIRPTNSKARGATGSFKLVPKHKRKVQPRKTSTKTAPRKPSEAKEKVPKKPREAKKDPSNPAEVKRGPKKPREARMAPPKPGAAKEKAPKKGGQTKDQEARVSEARKASQQRDKAPWAPPSATGLSENSKVKGRRKSQGGEAPRKTKAGSQSVKSTVPKGKNGVAPPATKKENHIPKEVIAHVAKEGTKAKASARPRGGGSKTVPEPLARKIEAPKGPRRPGMPTKASSSKLASRKAEAES</sequence>
<dbReference type="GO" id="GO:0030527">
    <property type="term" value="F:structural constituent of chromatin"/>
    <property type="evidence" value="ECO:0007669"/>
    <property type="project" value="UniProtKB-ARBA"/>
</dbReference>
<feature type="compositionally biased region" description="Low complexity" evidence="9">
    <location>
        <begin position="1"/>
        <end position="18"/>
    </location>
</feature>
<reference evidence="11" key="2">
    <citation type="submission" date="2025-09" db="UniProtKB">
        <authorList>
            <consortium name="Ensembl"/>
        </authorList>
    </citation>
    <scope>IDENTIFICATION</scope>
</reference>
<dbReference type="Ensembl" id="ENSNVIT00000014355.1">
    <property type="protein sequence ID" value="ENSNVIP00000012215.1"/>
    <property type="gene ID" value="ENSNVIG00000009706.1"/>
</dbReference>
<evidence type="ECO:0000256" key="8">
    <source>
        <dbReference type="ARBA" id="ARBA00080360"/>
    </source>
</evidence>
<feature type="domain" description="H15" evidence="10">
    <location>
        <begin position="53"/>
        <end position="131"/>
    </location>
</feature>
<accession>A0A8C7AQ44</accession>
<dbReference type="Pfam" id="PF00538">
    <property type="entry name" value="Linker_histone"/>
    <property type="match status" value="1"/>
</dbReference>
<dbReference type="GO" id="GO:0005634">
    <property type="term" value="C:nucleus"/>
    <property type="evidence" value="ECO:0007669"/>
    <property type="project" value="UniProtKB-ARBA"/>
</dbReference>
<reference evidence="11" key="1">
    <citation type="submission" date="2025-08" db="UniProtKB">
        <authorList>
            <consortium name="Ensembl"/>
        </authorList>
    </citation>
    <scope>IDENTIFICATION</scope>
</reference>
<keyword evidence="2" id="KW-0238">DNA-binding</keyword>
<keyword evidence="12" id="KW-1185">Reference proteome</keyword>
<evidence type="ECO:0000256" key="6">
    <source>
        <dbReference type="ARBA" id="ARBA00078404"/>
    </source>
</evidence>
<proteinExistence type="predicted"/>
<keyword evidence="3" id="KW-0539">Nucleus</keyword>
<organism evidence="11 12">
    <name type="scientific">Neovison vison</name>
    <name type="common">American mink</name>
    <name type="synonym">Mustela vison</name>
    <dbReference type="NCBI Taxonomy" id="452646"/>
    <lineage>
        <taxon>Eukaryota</taxon>
        <taxon>Metazoa</taxon>
        <taxon>Chordata</taxon>
        <taxon>Craniata</taxon>
        <taxon>Vertebrata</taxon>
        <taxon>Euteleostomi</taxon>
        <taxon>Mammalia</taxon>
        <taxon>Eutheria</taxon>
        <taxon>Laurasiatheria</taxon>
        <taxon>Carnivora</taxon>
        <taxon>Caniformia</taxon>
        <taxon>Musteloidea</taxon>
        <taxon>Mustelidae</taxon>
        <taxon>Mustelinae</taxon>
        <taxon>Neogale</taxon>
    </lineage>
</organism>
<dbReference type="SUPFAM" id="SSF46785">
    <property type="entry name" value="Winged helix' DNA-binding domain"/>
    <property type="match status" value="1"/>
</dbReference>
<dbReference type="AlphaFoldDB" id="A0A8C7AQ44"/>
<dbReference type="GeneTree" id="ENSGT00940000160900"/>
<feature type="compositionally biased region" description="Basic and acidic residues" evidence="9">
    <location>
        <begin position="150"/>
        <end position="186"/>
    </location>
</feature>
<dbReference type="FunFam" id="1.10.10.10:FF:000393">
    <property type="entry name" value="Oocyte-specific H1 histone"/>
    <property type="match status" value="1"/>
</dbReference>
<dbReference type="InterPro" id="IPR036388">
    <property type="entry name" value="WH-like_DNA-bd_sf"/>
</dbReference>
<feature type="region of interest" description="Disordered" evidence="9">
    <location>
        <begin position="115"/>
        <end position="352"/>
    </location>
</feature>
<evidence type="ECO:0000256" key="2">
    <source>
        <dbReference type="ARBA" id="ARBA00023125"/>
    </source>
</evidence>
<feature type="region of interest" description="Disordered" evidence="9">
    <location>
        <begin position="1"/>
        <end position="28"/>
    </location>
</feature>
<comment type="function">
    <text evidence="4">May play a key role in the control of gene expression during oogenesis and early embryogenesis, presumably through the perturbation of chromatin structure. Essential for meiotic maturation of germinal vesicle-stage oocytes. The somatic type linker histone H1c is rapidly replaced by H1oo in a donor nucleus transplanted into an oocyte. The greater mobility of H1oo as compared to H1c may contribute to this rapid replacement and increased instability of the embryonic chromatin structure. The rapid replacement of H1c with H1oo may play an important role in nuclear remodeling.</text>
</comment>
<feature type="compositionally biased region" description="Basic residues" evidence="9">
    <location>
        <begin position="130"/>
        <end position="143"/>
    </location>
</feature>
<feature type="compositionally biased region" description="Basic and acidic residues" evidence="9">
    <location>
        <begin position="194"/>
        <end position="226"/>
    </location>
</feature>
<evidence type="ECO:0000256" key="7">
    <source>
        <dbReference type="ARBA" id="ARBA00078520"/>
    </source>
</evidence>
<dbReference type="Gene3D" id="1.10.10.10">
    <property type="entry name" value="Winged helix-like DNA-binding domain superfamily/Winged helix DNA-binding domain"/>
    <property type="match status" value="1"/>
</dbReference>
<dbReference type="SMART" id="SM00526">
    <property type="entry name" value="H15"/>
    <property type="match status" value="1"/>
</dbReference>
<dbReference type="GO" id="GO:0003677">
    <property type="term" value="F:DNA binding"/>
    <property type="evidence" value="ECO:0007669"/>
    <property type="project" value="UniProtKB-KW"/>
</dbReference>
<dbReference type="Proteomes" id="UP000694425">
    <property type="component" value="Unplaced"/>
</dbReference>